<dbReference type="EMBL" id="FQXI01000010">
    <property type="protein sequence ID" value="SHH48290.1"/>
    <property type="molecule type" value="Genomic_DNA"/>
</dbReference>
<comment type="function">
    <text evidence="8">Catalyzes the stereoinversion of LL-2,6-diaminopimelate (L,L-DAP) to meso-diaminopimelate (meso-DAP), a precursor of L-lysine and an essential component of the bacterial peptidoglycan.</text>
</comment>
<feature type="active site" evidence="9">
    <location>
        <position position="68"/>
    </location>
</feature>
<dbReference type="Gene3D" id="3.10.310.10">
    <property type="entry name" value="Diaminopimelate Epimerase, Chain A, domain 1"/>
    <property type="match status" value="2"/>
</dbReference>
<evidence type="ECO:0000256" key="6">
    <source>
        <dbReference type="ARBA" id="ARBA00023235"/>
    </source>
</evidence>
<feature type="active site" description="Proton donor" evidence="8">
    <location>
        <position position="68"/>
    </location>
</feature>
<evidence type="ECO:0000256" key="9">
    <source>
        <dbReference type="PROSITE-ProRule" id="PRU10125"/>
    </source>
</evidence>
<dbReference type="InterPro" id="IPR001653">
    <property type="entry name" value="DAP_epimerase_DapF"/>
</dbReference>
<feature type="binding site" evidence="8">
    <location>
        <position position="6"/>
    </location>
    <ligand>
        <name>substrate</name>
    </ligand>
</feature>
<dbReference type="Proteomes" id="UP000184032">
    <property type="component" value="Unassembled WGS sequence"/>
</dbReference>
<reference evidence="10 11" key="1">
    <citation type="submission" date="2016-11" db="EMBL/GenBank/DDBJ databases">
        <authorList>
            <person name="Jaros S."/>
            <person name="Januszkiewicz K."/>
            <person name="Wedrychowicz H."/>
        </authorList>
    </citation>
    <scope>NUCLEOTIDE SEQUENCE [LARGE SCALE GENOMIC DNA]</scope>
    <source>
        <strain evidence="10 11">DSM 21120</strain>
    </source>
</reference>
<feature type="site" description="Could be important to modulate the pK values of the two catalytic cysteine residues" evidence="8">
    <location>
        <position position="195"/>
    </location>
</feature>
<keyword evidence="6 8" id="KW-0413">Isomerase</keyword>
<dbReference type="SUPFAM" id="SSF54506">
    <property type="entry name" value="Diaminopimelate epimerase-like"/>
    <property type="match status" value="2"/>
</dbReference>
<comment type="pathway">
    <text evidence="1 8">Amino-acid biosynthesis; L-lysine biosynthesis via DAP pathway; DL-2,6-diaminopimelate from LL-2,6-diaminopimelate: step 1/1.</text>
</comment>
<evidence type="ECO:0000256" key="5">
    <source>
        <dbReference type="ARBA" id="ARBA00023154"/>
    </source>
</evidence>
<evidence type="ECO:0000256" key="8">
    <source>
        <dbReference type="HAMAP-Rule" id="MF_00197"/>
    </source>
</evidence>
<dbReference type="Pfam" id="PF01678">
    <property type="entry name" value="DAP_epimerase"/>
    <property type="match status" value="2"/>
</dbReference>
<feature type="binding site" evidence="8">
    <location>
        <position position="59"/>
    </location>
    <ligand>
        <name>substrate</name>
    </ligand>
</feature>
<dbReference type="NCBIfam" id="TIGR00652">
    <property type="entry name" value="DapF"/>
    <property type="match status" value="1"/>
</dbReference>
<accession>A0A1M5TCD9</accession>
<evidence type="ECO:0000256" key="4">
    <source>
        <dbReference type="ARBA" id="ARBA00022605"/>
    </source>
</evidence>
<comment type="subunit">
    <text evidence="8">Homodimer.</text>
</comment>
<comment type="catalytic activity">
    <reaction evidence="7 8">
        <text>(2S,6S)-2,6-diaminopimelate = meso-2,6-diaminopimelate</text>
        <dbReference type="Rhea" id="RHEA:15393"/>
        <dbReference type="ChEBI" id="CHEBI:57609"/>
        <dbReference type="ChEBI" id="CHEBI:57791"/>
        <dbReference type="EC" id="5.1.1.7"/>
    </reaction>
</comment>
<comment type="caution">
    <text evidence="8">Lacks conserved residue(s) required for the propagation of feature annotation.</text>
</comment>
<dbReference type="EC" id="5.1.1.7" evidence="3 8"/>
<evidence type="ECO:0000256" key="3">
    <source>
        <dbReference type="ARBA" id="ARBA00013080"/>
    </source>
</evidence>
<dbReference type="GO" id="GO:0008837">
    <property type="term" value="F:diaminopimelate epimerase activity"/>
    <property type="evidence" value="ECO:0007669"/>
    <property type="project" value="UniProtKB-UniRule"/>
</dbReference>
<sequence length="264" mass="29574">MHGCGNDFVLIDNISEKIKEVDFPAIAKNLCDRKKGIGADGIIFMDIDSTCDIKMNFYNSDGSRGEMCGNGVRCLARFAYHVLNLPKLNILTDAGIVKTERIDETKYKILLNNPSIEDYNCSINYKGVNYTGSYIELGEPGIPHFCLEFDFENTNIDELYKFAEFLRHNSKFPKGANINFFKLTGQNNVDELTYERGVEDFTLSCGTGTGCVAVSLFKNKLINSNTLNAKTPGGDLTIELEFKSNNIKNIYLIGETEIVFHGNY</sequence>
<dbReference type="UniPathway" id="UPA00034">
    <property type="reaction ID" value="UER00025"/>
</dbReference>
<keyword evidence="11" id="KW-1185">Reference proteome</keyword>
<gene>
    <name evidence="8" type="primary">dapF</name>
    <name evidence="10" type="ORF">SAMN02745245_01431</name>
</gene>
<dbReference type="HAMAP" id="MF_00197">
    <property type="entry name" value="DAP_epimerase"/>
    <property type="match status" value="1"/>
</dbReference>
<dbReference type="AlphaFoldDB" id="A0A1M5TCD9"/>
<dbReference type="PANTHER" id="PTHR31689:SF0">
    <property type="entry name" value="DIAMINOPIMELATE EPIMERASE"/>
    <property type="match status" value="1"/>
</dbReference>
<evidence type="ECO:0000256" key="7">
    <source>
        <dbReference type="ARBA" id="ARBA00051712"/>
    </source>
</evidence>
<evidence type="ECO:0000256" key="1">
    <source>
        <dbReference type="ARBA" id="ARBA00005196"/>
    </source>
</evidence>
<keyword evidence="8" id="KW-0963">Cytoplasm</keyword>
<evidence type="ECO:0000313" key="10">
    <source>
        <dbReference type="EMBL" id="SHH48290.1"/>
    </source>
</evidence>
<dbReference type="PROSITE" id="PS01326">
    <property type="entry name" value="DAP_EPIMERASE"/>
    <property type="match status" value="1"/>
</dbReference>
<name>A0A1M5TCD9_9FIRM</name>
<organism evidence="10 11">
    <name type="scientific">Anaerosphaera aminiphila DSM 21120</name>
    <dbReference type="NCBI Taxonomy" id="1120995"/>
    <lineage>
        <taxon>Bacteria</taxon>
        <taxon>Bacillati</taxon>
        <taxon>Bacillota</taxon>
        <taxon>Tissierellia</taxon>
        <taxon>Tissierellales</taxon>
        <taxon>Peptoniphilaceae</taxon>
        <taxon>Anaerosphaera</taxon>
    </lineage>
</organism>
<keyword evidence="5 8" id="KW-0457">Lysine biosynthesis</keyword>
<evidence type="ECO:0000256" key="2">
    <source>
        <dbReference type="ARBA" id="ARBA00010219"/>
    </source>
</evidence>
<dbReference type="STRING" id="1120995.SAMN02745245_01431"/>
<comment type="similarity">
    <text evidence="2 8">Belongs to the diaminopimelate epimerase family.</text>
</comment>
<feature type="binding site" evidence="8">
    <location>
        <begin position="195"/>
        <end position="196"/>
    </location>
    <ligand>
        <name>substrate</name>
    </ligand>
</feature>
<protein>
    <recommendedName>
        <fullName evidence="3 8">Diaminopimelate epimerase</fullName>
        <shortName evidence="8">DAP epimerase</shortName>
        <ecNumber evidence="3 8">5.1.1.7</ecNumber>
    </recommendedName>
    <alternativeName>
        <fullName evidence="8">PLP-independent amino acid racemase</fullName>
    </alternativeName>
</protein>
<dbReference type="InterPro" id="IPR018510">
    <property type="entry name" value="DAP_epimerase_AS"/>
</dbReference>
<keyword evidence="4 8" id="KW-0028">Amino-acid biosynthesis</keyword>
<feature type="site" description="Could be important to modulate the pK values of the two catalytic cysteine residues" evidence="8">
    <location>
        <position position="144"/>
    </location>
</feature>
<comment type="subcellular location">
    <subcellularLocation>
        <location evidence="8">Cytoplasm</location>
    </subcellularLocation>
</comment>
<dbReference type="PANTHER" id="PTHR31689">
    <property type="entry name" value="DIAMINOPIMELATE EPIMERASE, CHLOROPLASTIC"/>
    <property type="match status" value="1"/>
</dbReference>
<evidence type="ECO:0000313" key="11">
    <source>
        <dbReference type="Proteomes" id="UP000184032"/>
    </source>
</evidence>
<feature type="active site" description="Proton acceptor" evidence="8">
    <location>
        <position position="205"/>
    </location>
</feature>
<dbReference type="GO" id="GO:0005829">
    <property type="term" value="C:cytosol"/>
    <property type="evidence" value="ECO:0007669"/>
    <property type="project" value="TreeGrafter"/>
</dbReference>
<feature type="binding site" evidence="8">
    <location>
        <begin position="69"/>
        <end position="70"/>
    </location>
    <ligand>
        <name>substrate</name>
    </ligand>
</feature>
<proteinExistence type="inferred from homology"/>
<feature type="binding site" evidence="8">
    <location>
        <position position="177"/>
    </location>
    <ligand>
        <name>substrate</name>
    </ligand>
</feature>
<dbReference type="GO" id="GO:0009089">
    <property type="term" value="P:lysine biosynthetic process via diaminopimelate"/>
    <property type="evidence" value="ECO:0007669"/>
    <property type="project" value="UniProtKB-UniRule"/>
</dbReference>
<feature type="binding site" evidence="8">
    <location>
        <begin position="206"/>
        <end position="207"/>
    </location>
    <ligand>
        <name>substrate</name>
    </ligand>
</feature>